<accession>A8NP49</accession>
<protein>
    <submittedName>
        <fullName evidence="1">Uncharacterized protein</fullName>
    </submittedName>
</protein>
<sequence length="450" mass="50301">MDTLPSELLEFIFEEFTAVFDDDPKTLASCSLVSRAFCVAAQPLLFREVSLETKSKNTQSLVTALKDSPGRLSLHVRKLELRSAPFMPPSDGALLDPAYSGGFCPSNALACVELPNLVQLTVAGPYYCYSTPTRKHWNNFPIVVQTWILDICTRRKSTQLCSLTLENLHDVPPSILQMGPTLKRLTLVHTTFDINKLREPGGSVRDSEPAVASLCQPKYLEFSQARSDILYFDLKIFSKAKSIVFDVFSSNPESYPKTNDVLKASENSIRRIAFMLRRGISSTLSPALCDLGLSRNLTYLNLTAENTSRSCVSKIANTLSTLVPGIPLRGLCLGLFGDCKIGVDRYHGRILFMSVLGDEHADVWKTLDETVSSLARRLSATLSKVHVHFWVNLQLPDGFDKNAPQSQQMWNENRRKIRELYPPFAQLLPETSKLPGFYGDFDVGDDQMEF</sequence>
<comment type="caution">
    <text evidence="1">The sequence shown here is derived from an EMBL/GenBank/DDBJ whole genome shotgun (WGS) entry which is preliminary data.</text>
</comment>
<dbReference type="VEuPathDB" id="FungiDB:CC1G_07809"/>
<proteinExistence type="predicted"/>
<dbReference type="HOGENOM" id="CLU_630064_0_0_1"/>
<organism evidence="1 2">
    <name type="scientific">Coprinopsis cinerea (strain Okayama-7 / 130 / ATCC MYA-4618 / FGSC 9003)</name>
    <name type="common">Inky cap fungus</name>
    <name type="synonym">Hormographiella aspergillata</name>
    <dbReference type="NCBI Taxonomy" id="240176"/>
    <lineage>
        <taxon>Eukaryota</taxon>
        <taxon>Fungi</taxon>
        <taxon>Dikarya</taxon>
        <taxon>Basidiomycota</taxon>
        <taxon>Agaricomycotina</taxon>
        <taxon>Agaricomycetes</taxon>
        <taxon>Agaricomycetidae</taxon>
        <taxon>Agaricales</taxon>
        <taxon>Agaricineae</taxon>
        <taxon>Psathyrellaceae</taxon>
        <taxon>Coprinopsis</taxon>
    </lineage>
</organism>
<dbReference type="AlphaFoldDB" id="A8NP49"/>
<dbReference type="RefSeq" id="XP_001835266.2">
    <property type="nucleotide sequence ID" value="XM_001835214.2"/>
</dbReference>
<dbReference type="Proteomes" id="UP000001861">
    <property type="component" value="Unassembled WGS sequence"/>
</dbReference>
<dbReference type="EMBL" id="AACS02000012">
    <property type="protein sequence ID" value="EAU86613.2"/>
    <property type="molecule type" value="Genomic_DNA"/>
</dbReference>
<dbReference type="OrthoDB" id="270763at2759"/>
<name>A8NP49_COPC7</name>
<evidence type="ECO:0000313" key="1">
    <source>
        <dbReference type="EMBL" id="EAU86613.2"/>
    </source>
</evidence>
<reference evidence="1 2" key="1">
    <citation type="journal article" date="2010" name="Proc. Natl. Acad. Sci. U.S.A.">
        <title>Insights into evolution of multicellular fungi from the assembled chromosomes of the mushroom Coprinopsis cinerea (Coprinus cinereus).</title>
        <authorList>
            <person name="Stajich J.E."/>
            <person name="Wilke S.K."/>
            <person name="Ahren D."/>
            <person name="Au C.H."/>
            <person name="Birren B.W."/>
            <person name="Borodovsky M."/>
            <person name="Burns C."/>
            <person name="Canback B."/>
            <person name="Casselton L.A."/>
            <person name="Cheng C.K."/>
            <person name="Deng J."/>
            <person name="Dietrich F.S."/>
            <person name="Fargo D.C."/>
            <person name="Farman M.L."/>
            <person name="Gathman A.C."/>
            <person name="Goldberg J."/>
            <person name="Guigo R."/>
            <person name="Hoegger P.J."/>
            <person name="Hooker J.B."/>
            <person name="Huggins A."/>
            <person name="James T.Y."/>
            <person name="Kamada T."/>
            <person name="Kilaru S."/>
            <person name="Kodira C."/>
            <person name="Kues U."/>
            <person name="Kupfer D."/>
            <person name="Kwan H.S."/>
            <person name="Lomsadze A."/>
            <person name="Li W."/>
            <person name="Lilly W.W."/>
            <person name="Ma L.J."/>
            <person name="Mackey A.J."/>
            <person name="Manning G."/>
            <person name="Martin F."/>
            <person name="Muraguchi H."/>
            <person name="Natvig D.O."/>
            <person name="Palmerini H."/>
            <person name="Ramesh M.A."/>
            <person name="Rehmeyer C.J."/>
            <person name="Roe B.A."/>
            <person name="Shenoy N."/>
            <person name="Stanke M."/>
            <person name="Ter-Hovhannisyan V."/>
            <person name="Tunlid A."/>
            <person name="Velagapudi R."/>
            <person name="Vision T.J."/>
            <person name="Zeng Q."/>
            <person name="Zolan M.E."/>
            <person name="Pukkila P.J."/>
        </authorList>
    </citation>
    <scope>NUCLEOTIDE SEQUENCE [LARGE SCALE GENOMIC DNA]</scope>
    <source>
        <strain evidence="2">Okayama-7 / 130 / ATCC MYA-4618 / FGSC 9003</strain>
    </source>
</reference>
<gene>
    <name evidence="1" type="ORF">CC1G_07809</name>
</gene>
<dbReference type="InParanoid" id="A8NP49"/>
<keyword evidence="2" id="KW-1185">Reference proteome</keyword>
<dbReference type="GeneID" id="6011795"/>
<evidence type="ECO:0000313" key="2">
    <source>
        <dbReference type="Proteomes" id="UP000001861"/>
    </source>
</evidence>
<dbReference type="KEGG" id="cci:CC1G_07809"/>